<keyword evidence="2" id="KW-0812">Transmembrane</keyword>
<evidence type="ECO:0000256" key="2">
    <source>
        <dbReference type="SAM" id="Phobius"/>
    </source>
</evidence>
<dbReference type="EMBL" id="UYRS01018469">
    <property type="protein sequence ID" value="VDK36129.1"/>
    <property type="molecule type" value="Genomic_DNA"/>
</dbReference>
<keyword evidence="4" id="KW-1185">Reference proteome</keyword>
<evidence type="ECO:0000313" key="4">
    <source>
        <dbReference type="Proteomes" id="UP000282613"/>
    </source>
</evidence>
<reference evidence="5" key="1">
    <citation type="submission" date="2016-04" db="UniProtKB">
        <authorList>
            <consortium name="WormBaseParasite"/>
        </authorList>
    </citation>
    <scope>IDENTIFICATION</scope>
</reference>
<dbReference type="OrthoDB" id="6288560at2759"/>
<keyword evidence="2" id="KW-1133">Transmembrane helix</keyword>
<reference evidence="3 4" key="2">
    <citation type="submission" date="2018-11" db="EMBL/GenBank/DDBJ databases">
        <authorList>
            <consortium name="Pathogen Informatics"/>
        </authorList>
    </citation>
    <scope>NUCLEOTIDE SEQUENCE [LARGE SCALE GENOMIC DNA]</scope>
</reference>
<evidence type="ECO:0000313" key="5">
    <source>
        <dbReference type="WBParaSite" id="TASK_0000610201-mRNA-1"/>
    </source>
</evidence>
<gene>
    <name evidence="3" type="ORF">TASK_LOCUS6103</name>
</gene>
<keyword evidence="2" id="KW-0472">Membrane</keyword>
<feature type="region of interest" description="Disordered" evidence="1">
    <location>
        <begin position="131"/>
        <end position="155"/>
    </location>
</feature>
<sequence>MSFVSVIFNYVLRCINGGLLNVTFTPEYNATSNEAMYEFGMNQERLMRYVKELLMISGDDLPLKVLETFPASIGGDEAGVKEARKNPNREVIFIIGPVVAAILMLIAIIGLILIHFCTSCKECCHGHKTMRQKRGGAEVQNNGETRHGPSSNRQFDNDYDEYALHEQKFYSDSEGDSSDSVDCEPKGFVESRTIAIGDMVEERQGEIMDKIEEVAQRSEFVQKKSRLVLLRLPSIHINPCHRLCDRSRCVCGGLHHVRSTGSRGDENTLKDQVAAWLGNKSAYCNFPGTVLLNNDCAIHDTGSPQAYSFCLIWDELSISLLKFDATAVVYPVGSSAQQVIVTYFNELAAPVGDLQGQLDGMLNMFKLEVEDTAKKVLWALLAPDCSSSGLVPRFFGWALAVTLFTLFSFLSFVGLFSLWCIQLNQIKRFYDT</sequence>
<organism evidence="5">
    <name type="scientific">Taenia asiatica</name>
    <name type="common">Asian tapeworm</name>
    <dbReference type="NCBI Taxonomy" id="60517"/>
    <lineage>
        <taxon>Eukaryota</taxon>
        <taxon>Metazoa</taxon>
        <taxon>Spiralia</taxon>
        <taxon>Lophotrochozoa</taxon>
        <taxon>Platyhelminthes</taxon>
        <taxon>Cestoda</taxon>
        <taxon>Eucestoda</taxon>
        <taxon>Cyclophyllidea</taxon>
        <taxon>Taeniidae</taxon>
        <taxon>Taenia</taxon>
    </lineage>
</organism>
<dbReference type="Proteomes" id="UP000282613">
    <property type="component" value="Unassembled WGS sequence"/>
</dbReference>
<accession>A0A158R8U5</accession>
<evidence type="ECO:0000313" key="3">
    <source>
        <dbReference type="EMBL" id="VDK36129.1"/>
    </source>
</evidence>
<dbReference type="AlphaFoldDB" id="A0A158R8U5"/>
<feature type="compositionally biased region" description="Polar residues" evidence="1">
    <location>
        <begin position="139"/>
        <end position="154"/>
    </location>
</feature>
<evidence type="ECO:0000256" key="1">
    <source>
        <dbReference type="SAM" id="MobiDB-lite"/>
    </source>
</evidence>
<name>A0A158R8U5_TAEAS</name>
<dbReference type="WBParaSite" id="TASK_0000610201-mRNA-1">
    <property type="protein sequence ID" value="TASK_0000610201-mRNA-1"/>
    <property type="gene ID" value="TASK_0000610201"/>
</dbReference>
<protein>
    <submittedName>
        <fullName evidence="5">Protein tweety homolog</fullName>
    </submittedName>
</protein>
<feature type="transmembrane region" description="Helical" evidence="2">
    <location>
        <begin position="394"/>
        <end position="421"/>
    </location>
</feature>
<proteinExistence type="predicted"/>
<feature type="transmembrane region" description="Helical" evidence="2">
    <location>
        <begin position="91"/>
        <end position="116"/>
    </location>
</feature>